<protein>
    <recommendedName>
        <fullName evidence="4">Sin3 binding protein-domain-containing protein</fullName>
    </recommendedName>
</protein>
<gene>
    <name evidence="2" type="ORF">OEA41_007404</name>
</gene>
<dbReference type="AlphaFoldDB" id="A0AAE0DN81"/>
<feature type="region of interest" description="Disordered" evidence="1">
    <location>
        <begin position="1"/>
        <end position="30"/>
    </location>
</feature>
<dbReference type="Proteomes" id="UP001276659">
    <property type="component" value="Unassembled WGS sequence"/>
</dbReference>
<dbReference type="GO" id="GO:0000432">
    <property type="term" value="P:positive regulation of transcription from RNA polymerase II promoter by glucose"/>
    <property type="evidence" value="ECO:0007669"/>
    <property type="project" value="TreeGrafter"/>
</dbReference>
<dbReference type="GO" id="GO:0005634">
    <property type="term" value="C:nucleus"/>
    <property type="evidence" value="ECO:0007669"/>
    <property type="project" value="TreeGrafter"/>
</dbReference>
<organism evidence="2 3">
    <name type="scientific">Lepraria neglecta</name>
    <dbReference type="NCBI Taxonomy" id="209136"/>
    <lineage>
        <taxon>Eukaryota</taxon>
        <taxon>Fungi</taxon>
        <taxon>Dikarya</taxon>
        <taxon>Ascomycota</taxon>
        <taxon>Pezizomycotina</taxon>
        <taxon>Lecanoromycetes</taxon>
        <taxon>OSLEUM clade</taxon>
        <taxon>Lecanoromycetidae</taxon>
        <taxon>Lecanorales</taxon>
        <taxon>Lecanorineae</taxon>
        <taxon>Stereocaulaceae</taxon>
        <taxon>Lepraria</taxon>
    </lineage>
</organism>
<feature type="compositionally biased region" description="Low complexity" evidence="1">
    <location>
        <begin position="1"/>
        <end position="13"/>
    </location>
</feature>
<feature type="compositionally biased region" description="Basic and acidic residues" evidence="1">
    <location>
        <begin position="242"/>
        <end position="260"/>
    </location>
</feature>
<feature type="compositionally biased region" description="Basic and acidic residues" evidence="1">
    <location>
        <begin position="21"/>
        <end position="30"/>
    </location>
</feature>
<proteinExistence type="predicted"/>
<dbReference type="Pfam" id="PF10330">
    <property type="entry name" value="Stb3"/>
    <property type="match status" value="1"/>
</dbReference>
<evidence type="ECO:0008006" key="4">
    <source>
        <dbReference type="Google" id="ProtNLM"/>
    </source>
</evidence>
<feature type="compositionally biased region" description="Basic and acidic residues" evidence="1">
    <location>
        <begin position="209"/>
        <end position="221"/>
    </location>
</feature>
<dbReference type="GO" id="GO:0043565">
    <property type="term" value="F:sequence-specific DNA binding"/>
    <property type="evidence" value="ECO:0007669"/>
    <property type="project" value="TreeGrafter"/>
</dbReference>
<feature type="region of interest" description="Disordered" evidence="1">
    <location>
        <begin position="209"/>
        <end position="260"/>
    </location>
</feature>
<feature type="region of interest" description="Disordered" evidence="1">
    <location>
        <begin position="338"/>
        <end position="360"/>
    </location>
</feature>
<name>A0AAE0DN81_9LECA</name>
<feature type="compositionally biased region" description="Pro residues" evidence="1">
    <location>
        <begin position="57"/>
        <end position="68"/>
    </location>
</feature>
<evidence type="ECO:0000313" key="2">
    <source>
        <dbReference type="EMBL" id="KAK3176082.1"/>
    </source>
</evidence>
<evidence type="ECO:0000256" key="1">
    <source>
        <dbReference type="SAM" id="MobiDB-lite"/>
    </source>
</evidence>
<dbReference type="EMBL" id="JASNWA010000004">
    <property type="protein sequence ID" value="KAK3176082.1"/>
    <property type="molecule type" value="Genomic_DNA"/>
</dbReference>
<dbReference type="PANTHER" id="PTHR28164">
    <property type="entry name" value="PROTEIN STB3"/>
    <property type="match status" value="1"/>
</dbReference>
<accession>A0AAE0DN81</accession>
<comment type="caution">
    <text evidence="2">The sequence shown here is derived from an EMBL/GenBank/DDBJ whole genome shotgun (WGS) entry which is preliminary data.</text>
</comment>
<sequence>MAPTSTNTNSNISWNLAGRTESVDIPKPRDDFWAGKDTFAAVAARSLPTKKPTAGLPTPPNSISPSLPPQAYKGRSSGGPLTPPAPTHVDSDIDLEDAVEHAKAQDSPQRGLTARGLSSLADLDSVGAITPGLLAKHHLPGILLDNGPLAIRHVMGYLTTSVPGFSGIPPAKARRLVVGALEGRGSDGSQGGIDGDVLFEKVGWGRWDARKRGQPSRDARNPQHHPSSLPQGSLRIPVNTTRQDRSRGIATSHDSDREYDTTMEDIGMLEHEADKMSLDGIESCSSYDVPDDKPAMDFDLDEVTDEEDWASIGAAALRQGSYPISGGLMPINQQYPPHVDPRSRGRGAGGRPPATTARSMPITNSLIYNRKNQQQQQAARALMGFSPMPEDSDAQDRAAVEALLKLSSL</sequence>
<keyword evidence="3" id="KW-1185">Reference proteome</keyword>
<dbReference type="PANTHER" id="PTHR28164:SF1">
    <property type="entry name" value="PROTEIN STB3"/>
    <property type="match status" value="1"/>
</dbReference>
<reference evidence="2" key="1">
    <citation type="submission" date="2022-11" db="EMBL/GenBank/DDBJ databases">
        <title>Chromosomal genome sequence assembly and mating type (MAT) locus characterization of the leprose asexual lichenized fungus Lepraria neglecta (Nyl.) Erichsen.</title>
        <authorList>
            <person name="Allen J.L."/>
            <person name="Pfeffer B."/>
        </authorList>
    </citation>
    <scope>NUCLEOTIDE SEQUENCE</scope>
    <source>
        <strain evidence="2">Allen 5258</strain>
    </source>
</reference>
<feature type="region of interest" description="Disordered" evidence="1">
    <location>
        <begin position="44"/>
        <end position="91"/>
    </location>
</feature>
<dbReference type="InterPro" id="IPR018818">
    <property type="entry name" value="Stb3"/>
</dbReference>
<evidence type="ECO:0000313" key="3">
    <source>
        <dbReference type="Proteomes" id="UP001276659"/>
    </source>
</evidence>